<dbReference type="AlphaFoldDB" id="A0A1B7MFJ2"/>
<protein>
    <submittedName>
        <fullName evidence="1">Uncharacterized protein</fullName>
    </submittedName>
</protein>
<keyword evidence="2" id="KW-1185">Reference proteome</keyword>
<dbReference type="EMBL" id="KV449438">
    <property type="protein sequence ID" value="OAX31360.1"/>
    <property type="molecule type" value="Genomic_DNA"/>
</dbReference>
<dbReference type="Proteomes" id="UP000092154">
    <property type="component" value="Unassembled WGS sequence"/>
</dbReference>
<accession>A0A1B7MFJ2</accession>
<gene>
    <name evidence="1" type="ORF">K503DRAFT_703816</name>
</gene>
<dbReference type="OrthoDB" id="3269759at2759"/>
<dbReference type="STRING" id="1314800.A0A1B7MFJ2"/>
<proteinExistence type="predicted"/>
<dbReference type="InParanoid" id="A0A1B7MFJ2"/>
<evidence type="ECO:0000313" key="2">
    <source>
        <dbReference type="Proteomes" id="UP000092154"/>
    </source>
</evidence>
<organism evidence="1 2">
    <name type="scientific">Rhizopogon vinicolor AM-OR11-026</name>
    <dbReference type="NCBI Taxonomy" id="1314800"/>
    <lineage>
        <taxon>Eukaryota</taxon>
        <taxon>Fungi</taxon>
        <taxon>Dikarya</taxon>
        <taxon>Basidiomycota</taxon>
        <taxon>Agaricomycotina</taxon>
        <taxon>Agaricomycetes</taxon>
        <taxon>Agaricomycetidae</taxon>
        <taxon>Boletales</taxon>
        <taxon>Suillineae</taxon>
        <taxon>Rhizopogonaceae</taxon>
        <taxon>Rhizopogon</taxon>
    </lineage>
</organism>
<sequence>MLPGTNSALFNIPKLTDDGLNWITYKERMLTVIGARGLMRYTDGHKVKPIPFVFDTLTKKLKKPDGSEPTESEVEDLDDKIDEYHQKDSLIKQQIFSTISDQLLLHVQRLGSASKIWDEVCKIHEGKTELVQIDFDANSKR</sequence>
<evidence type="ECO:0000313" key="1">
    <source>
        <dbReference type="EMBL" id="OAX31360.1"/>
    </source>
</evidence>
<name>A0A1B7MFJ2_9AGAM</name>
<reference evidence="1 2" key="1">
    <citation type="submission" date="2016-06" db="EMBL/GenBank/DDBJ databases">
        <title>Comparative genomics of the ectomycorrhizal sister species Rhizopogon vinicolor and Rhizopogon vesiculosus (Basidiomycota: Boletales) reveals a divergence of the mating type B locus.</title>
        <authorList>
            <consortium name="DOE Joint Genome Institute"/>
            <person name="Mujic A.B."/>
            <person name="Kuo A."/>
            <person name="Tritt A."/>
            <person name="Lipzen A."/>
            <person name="Chen C."/>
            <person name="Johnson J."/>
            <person name="Sharma A."/>
            <person name="Barry K."/>
            <person name="Grigoriev I.V."/>
            <person name="Spatafora J.W."/>
        </authorList>
    </citation>
    <scope>NUCLEOTIDE SEQUENCE [LARGE SCALE GENOMIC DNA]</scope>
    <source>
        <strain evidence="1 2">AM-OR11-026</strain>
    </source>
</reference>
<dbReference type="Pfam" id="PF14223">
    <property type="entry name" value="Retrotran_gag_2"/>
    <property type="match status" value="1"/>
</dbReference>